<sequence length="73" mass="7754">MPVNASGAPLSIIWTRLPPLFLRFDRPGGEREAGGVDPADAESRDRMTDPKRGAPGTGRAQGSSLPIADRLRA</sequence>
<evidence type="ECO:0000256" key="1">
    <source>
        <dbReference type="SAM" id="MobiDB-lite"/>
    </source>
</evidence>
<organism evidence="2 3">
    <name type="scientific">Sphingomonas bisphenolicum</name>
    <dbReference type="NCBI Taxonomy" id="296544"/>
    <lineage>
        <taxon>Bacteria</taxon>
        <taxon>Pseudomonadati</taxon>
        <taxon>Pseudomonadota</taxon>
        <taxon>Alphaproteobacteria</taxon>
        <taxon>Sphingomonadales</taxon>
        <taxon>Sphingomonadaceae</taxon>
        <taxon>Sphingomonas</taxon>
    </lineage>
</organism>
<dbReference type="RefSeq" id="WP_261936076.1">
    <property type="nucleotide sequence ID" value="NZ_AP018817.1"/>
</dbReference>
<protein>
    <submittedName>
        <fullName evidence="2">Uncharacterized protein</fullName>
    </submittedName>
</protein>
<dbReference type="Proteomes" id="UP001059971">
    <property type="component" value="Chromosome 1"/>
</dbReference>
<dbReference type="EMBL" id="AP018817">
    <property type="protein sequence ID" value="BBF68744.1"/>
    <property type="molecule type" value="Genomic_DNA"/>
</dbReference>
<feature type="region of interest" description="Disordered" evidence="1">
    <location>
        <begin position="25"/>
        <end position="73"/>
    </location>
</feature>
<proteinExistence type="predicted"/>
<gene>
    <name evidence="2" type="ORF">SBA_ch1_09440</name>
</gene>
<evidence type="ECO:0000313" key="2">
    <source>
        <dbReference type="EMBL" id="BBF68744.1"/>
    </source>
</evidence>
<keyword evidence="3" id="KW-1185">Reference proteome</keyword>
<reference evidence="2" key="1">
    <citation type="submission" date="2018-07" db="EMBL/GenBank/DDBJ databases">
        <title>Complete genome sequence of Sphingomonas bisphenolicum strain AO1, a bisphenol A degradative bacterium isolated from Japanese farm field.</title>
        <authorList>
            <person name="Murakami M."/>
            <person name="Koh M."/>
            <person name="Koba S."/>
            <person name="Matsumura Y."/>
        </authorList>
    </citation>
    <scope>NUCLEOTIDE SEQUENCE</scope>
    <source>
        <strain evidence="2">AO1</strain>
    </source>
</reference>
<feature type="compositionally biased region" description="Basic and acidic residues" evidence="1">
    <location>
        <begin position="25"/>
        <end position="34"/>
    </location>
</feature>
<evidence type="ECO:0000313" key="3">
    <source>
        <dbReference type="Proteomes" id="UP001059971"/>
    </source>
</evidence>
<accession>A0ABN5W8Y2</accession>
<name>A0ABN5W8Y2_9SPHN</name>
<feature type="compositionally biased region" description="Basic and acidic residues" evidence="1">
    <location>
        <begin position="41"/>
        <end position="52"/>
    </location>
</feature>